<protein>
    <submittedName>
        <fullName evidence="1">Uncharacterized protein</fullName>
    </submittedName>
</protein>
<accession>A0A4Y2UMP0</accession>
<name>A0A4Y2UMP0_ARAVE</name>
<comment type="caution">
    <text evidence="1">The sequence shown here is derived from an EMBL/GenBank/DDBJ whole genome shotgun (WGS) entry which is preliminary data.</text>
</comment>
<dbReference type="EMBL" id="BGPR01037272">
    <property type="protein sequence ID" value="GBO12830.1"/>
    <property type="molecule type" value="Genomic_DNA"/>
</dbReference>
<dbReference type="AlphaFoldDB" id="A0A4Y2UMP0"/>
<evidence type="ECO:0000313" key="2">
    <source>
        <dbReference type="Proteomes" id="UP000499080"/>
    </source>
</evidence>
<gene>
    <name evidence="1" type="ORF">AVEN_170903_1</name>
</gene>
<dbReference type="Proteomes" id="UP000499080">
    <property type="component" value="Unassembled WGS sequence"/>
</dbReference>
<sequence length="123" mass="13737">MGQSRIGRVIGSRTECGSSSRTVPGPWRSTFPAVSLQAEKASSGSISSGPILFKPLIIPIDSSSLKSWLRVPLHREMDYSFMWYHLLHRKFPEDNLRANILLDHVLGSDASHLRVMYQLGIST</sequence>
<organism evidence="1 2">
    <name type="scientific">Araneus ventricosus</name>
    <name type="common">Orbweaver spider</name>
    <name type="synonym">Epeira ventricosa</name>
    <dbReference type="NCBI Taxonomy" id="182803"/>
    <lineage>
        <taxon>Eukaryota</taxon>
        <taxon>Metazoa</taxon>
        <taxon>Ecdysozoa</taxon>
        <taxon>Arthropoda</taxon>
        <taxon>Chelicerata</taxon>
        <taxon>Arachnida</taxon>
        <taxon>Araneae</taxon>
        <taxon>Araneomorphae</taxon>
        <taxon>Entelegynae</taxon>
        <taxon>Araneoidea</taxon>
        <taxon>Araneidae</taxon>
        <taxon>Araneus</taxon>
    </lineage>
</organism>
<reference evidence="1 2" key="1">
    <citation type="journal article" date="2019" name="Sci. Rep.">
        <title>Orb-weaving spider Araneus ventricosus genome elucidates the spidroin gene catalogue.</title>
        <authorList>
            <person name="Kono N."/>
            <person name="Nakamura H."/>
            <person name="Ohtoshi R."/>
            <person name="Moran D.A.P."/>
            <person name="Shinohara A."/>
            <person name="Yoshida Y."/>
            <person name="Fujiwara M."/>
            <person name="Mori M."/>
            <person name="Tomita M."/>
            <person name="Arakawa K."/>
        </authorList>
    </citation>
    <scope>NUCLEOTIDE SEQUENCE [LARGE SCALE GENOMIC DNA]</scope>
</reference>
<evidence type="ECO:0000313" key="1">
    <source>
        <dbReference type="EMBL" id="GBO12830.1"/>
    </source>
</evidence>
<proteinExistence type="predicted"/>
<keyword evidence="2" id="KW-1185">Reference proteome</keyword>